<protein>
    <submittedName>
        <fullName evidence="2">Uncharacterized protein</fullName>
    </submittedName>
</protein>
<feature type="signal peptide" evidence="1">
    <location>
        <begin position="1"/>
        <end position="23"/>
    </location>
</feature>
<keyword evidence="3" id="KW-1185">Reference proteome</keyword>
<dbReference type="EMBL" id="AP025628">
    <property type="protein sequence ID" value="BDG59429.1"/>
    <property type="molecule type" value="Genomic_DNA"/>
</dbReference>
<feature type="chain" id="PRO_5041232948" evidence="1">
    <location>
        <begin position="24"/>
        <end position="42"/>
    </location>
</feature>
<gene>
    <name evidence="2" type="ORF">caldi_05190</name>
</gene>
<dbReference type="AlphaFoldDB" id="A0AA35CI27"/>
<evidence type="ECO:0000313" key="2">
    <source>
        <dbReference type="EMBL" id="BDG59429.1"/>
    </source>
</evidence>
<keyword evidence="1" id="KW-0732">Signal</keyword>
<evidence type="ECO:0000256" key="1">
    <source>
        <dbReference type="SAM" id="SignalP"/>
    </source>
</evidence>
<proteinExistence type="predicted"/>
<sequence length="42" mass="4323">MRRIWAALLVVLTLVALSTTAAAGAKGKVSRPQGPFTIGGGW</sequence>
<organism evidence="2 3">
    <name type="scientific">Caldinitratiruptor microaerophilus</name>
    <dbReference type="NCBI Taxonomy" id="671077"/>
    <lineage>
        <taxon>Bacteria</taxon>
        <taxon>Bacillati</taxon>
        <taxon>Bacillota</taxon>
        <taxon>Clostridia</taxon>
        <taxon>Eubacteriales</taxon>
        <taxon>Symbiobacteriaceae</taxon>
        <taxon>Caldinitratiruptor</taxon>
    </lineage>
</organism>
<dbReference type="KEGG" id="cmic:caldi_05190"/>
<dbReference type="Proteomes" id="UP001163687">
    <property type="component" value="Chromosome"/>
</dbReference>
<dbReference type="RefSeq" id="WP_264843559.1">
    <property type="nucleotide sequence ID" value="NZ_AP025628.1"/>
</dbReference>
<name>A0AA35CI27_9FIRM</name>
<evidence type="ECO:0000313" key="3">
    <source>
        <dbReference type="Proteomes" id="UP001163687"/>
    </source>
</evidence>
<reference evidence="2" key="1">
    <citation type="submission" date="2022-03" db="EMBL/GenBank/DDBJ databases">
        <title>Complete genome sequence of Caldinitratiruptor microaerophilus.</title>
        <authorList>
            <person name="Mukaiyama R."/>
            <person name="Nishiyama T."/>
            <person name="Ueda K."/>
        </authorList>
    </citation>
    <scope>NUCLEOTIDE SEQUENCE</scope>
    <source>
        <strain evidence="2">JCM 16183</strain>
    </source>
</reference>
<accession>A0AA35CI27</accession>